<reference evidence="1" key="2">
    <citation type="journal article" date="2018" name="Nat. Commun.">
        <title>Tailed giant Tupanvirus possesses the most complete translational apparatus of the known virosphere.</title>
        <authorList>
            <person name="Abrahao J."/>
            <person name="Silva L."/>
            <person name="Silva L.S."/>
            <person name="Khalil J.Y.B."/>
            <person name="Rodrigues R."/>
            <person name="Arantes T."/>
            <person name="Assis F."/>
            <person name="Boratto P."/>
            <person name="Andrade M."/>
            <person name="Kroon E.G."/>
            <person name="Ribeiro B."/>
            <person name="Bergier I."/>
            <person name="Seligmann H."/>
            <person name="Ghigo E."/>
            <person name="Colson P."/>
            <person name="Levasseur A."/>
            <person name="Kroemer G."/>
            <person name="Raoult D."/>
            <person name="La Scola B."/>
        </authorList>
    </citation>
    <scope>NUCLEOTIDE SEQUENCE [LARGE SCALE GENOMIC DNA]</scope>
    <source>
        <strain evidence="1">Soda lake</strain>
    </source>
</reference>
<dbReference type="GeneID" id="80519106"/>
<accession>A0A6N1NWD1</accession>
<protein>
    <submittedName>
        <fullName evidence="1">Uncharacterized protein</fullName>
    </submittedName>
</protein>
<dbReference type="RefSeq" id="YP_010782342.1">
    <property type="nucleotide sequence ID" value="NC_075039.1"/>
</dbReference>
<proteinExistence type="predicted"/>
<organism evidence="1">
    <name type="scientific">Tupanvirus soda lake</name>
    <dbReference type="NCBI Taxonomy" id="2126985"/>
    <lineage>
        <taxon>Viruses</taxon>
        <taxon>Varidnaviria</taxon>
        <taxon>Bamfordvirae</taxon>
        <taxon>Nucleocytoviricota</taxon>
        <taxon>Megaviricetes</taxon>
        <taxon>Imitervirales</taxon>
        <taxon>Mimiviridae</taxon>
        <taxon>Megamimivirinae</taxon>
        <taxon>Tupanvirus</taxon>
        <taxon>Tupanvirus salinum</taxon>
    </lineage>
</organism>
<dbReference type="KEGG" id="vg:80519106"/>
<name>A0A6N1NWD1_9VIRU</name>
<dbReference type="EMBL" id="KY523104">
    <property type="protein sequence ID" value="QKU35666.1"/>
    <property type="molecule type" value="Genomic_DNA"/>
</dbReference>
<evidence type="ECO:0000313" key="1">
    <source>
        <dbReference type="EMBL" id="QKU35666.1"/>
    </source>
</evidence>
<sequence>MPSLIIYLSSKFRKMSKIIPKKLAIYYGYPSSVNATYTVSGAAAVFSAYDMVVFGEGLENETHPDHINTINIIADPTMANTEVYGYIDATIDLSIIQDRIDKWYAMGVKGIFCDRFGYDFGVTREKQRQIVWSIHEKANNRLKAFVNAFNPDDAFSPNIDATYNPDGLPTRLNNRDWYLAESFAVIDGAYDDNDLDANGIKDWQDKALKMSNYRSIYKTKMAAVATQGNLPFDQNKADYSYFAAVLNKFDAWAWGEENYSSLSAQLPFRERKPLIGTQFSSQVLINNDVYQRRTNVGIHIDTVNHTVDVLLD</sequence>
<reference evidence="1" key="1">
    <citation type="submission" date="2017-01" db="EMBL/GenBank/DDBJ databases">
        <authorList>
            <person name="Assis F.L."/>
            <person name="Abrahao J.S."/>
            <person name="Silva L."/>
            <person name="Khalil J.B."/>
            <person name="Rodrigues R."/>
            <person name="Silva L.S."/>
            <person name="Arantes T."/>
            <person name="Boratto P."/>
            <person name="Andrade M."/>
            <person name="Kroon E.G."/>
            <person name="Ribeiro B."/>
            <person name="Bergier I."/>
            <person name="Seligmann H."/>
            <person name="Ghigo E."/>
            <person name="Colson P."/>
            <person name="Levasseur A."/>
            <person name="Raoult D."/>
            <person name="Scola B.L."/>
        </authorList>
    </citation>
    <scope>NUCLEOTIDE SEQUENCE</scope>
    <source>
        <strain evidence="1">Soda lake</strain>
    </source>
</reference>